<evidence type="ECO:0000256" key="2">
    <source>
        <dbReference type="ARBA" id="ARBA00022723"/>
    </source>
</evidence>
<evidence type="ECO:0000313" key="7">
    <source>
        <dbReference type="Proteomes" id="UP000426444"/>
    </source>
</evidence>
<accession>A0A6I6D6N4</accession>
<dbReference type="InterPro" id="IPR051805">
    <property type="entry name" value="Dehydratase_Activator_Redct"/>
</dbReference>
<organism evidence="6 7">
    <name type="scientific">Candidatus Syntrophocurvum alkaliphilum</name>
    <dbReference type="NCBI Taxonomy" id="2293317"/>
    <lineage>
        <taxon>Bacteria</taxon>
        <taxon>Bacillati</taxon>
        <taxon>Bacillota</taxon>
        <taxon>Clostridia</taxon>
        <taxon>Eubacteriales</taxon>
        <taxon>Syntrophomonadaceae</taxon>
        <taxon>Candidatus Syntrophocurvum</taxon>
    </lineage>
</organism>
<keyword evidence="3" id="KW-0408">Iron</keyword>
<evidence type="ECO:0000259" key="5">
    <source>
        <dbReference type="Pfam" id="PF01869"/>
    </source>
</evidence>
<dbReference type="NCBIfam" id="TIGR00241">
    <property type="entry name" value="CoA_E_activ"/>
    <property type="match status" value="1"/>
</dbReference>
<evidence type="ECO:0000256" key="4">
    <source>
        <dbReference type="ARBA" id="ARBA00023014"/>
    </source>
</evidence>
<evidence type="ECO:0000256" key="3">
    <source>
        <dbReference type="ARBA" id="ARBA00023004"/>
    </source>
</evidence>
<proteinExistence type="predicted"/>
<dbReference type="PANTHER" id="PTHR32329:SF5">
    <property type="entry name" value="ACTIVATOR OF 2-HYDROXYACYL-COA DEHYDRATASE"/>
    <property type="match status" value="1"/>
</dbReference>
<dbReference type="SUPFAM" id="SSF53067">
    <property type="entry name" value="Actin-like ATPase domain"/>
    <property type="match status" value="1"/>
</dbReference>
<dbReference type="Pfam" id="PF01869">
    <property type="entry name" value="BcrAD_BadFG"/>
    <property type="match status" value="1"/>
</dbReference>
<dbReference type="PANTHER" id="PTHR32329">
    <property type="entry name" value="BIFUNCTIONAL PROTEIN [INCLUDES 2-HYDROXYACYL-COA DEHYDRATASE (N-TER) AND ITS ACTIVATOR DOMAIN (C_TERM)-RELATED"/>
    <property type="match status" value="1"/>
</dbReference>
<protein>
    <submittedName>
        <fullName evidence="6">Activator of 2-hydroxyglutaryl-CoA dehydratase (HSP70-class ATPase domain)</fullName>
    </submittedName>
</protein>
<dbReference type="GO" id="GO:0051536">
    <property type="term" value="F:iron-sulfur cluster binding"/>
    <property type="evidence" value="ECO:0007669"/>
    <property type="project" value="UniProtKB-KW"/>
</dbReference>
<feature type="domain" description="ATPase BadF/BadG/BcrA/BcrD type" evidence="5">
    <location>
        <begin position="5"/>
        <end position="237"/>
    </location>
</feature>
<reference evidence="7" key="1">
    <citation type="journal article" date="2019" name="Microbiology">
        <title>Complete Genome Sequence of an Uncultured Bacterium of the Candidate Phylum Bipolaricaulota.</title>
        <authorList>
            <person name="Kadnikov V.V."/>
            <person name="Mardanov A.V."/>
            <person name="Beletsky A.V."/>
            <person name="Frank Y.A."/>
            <person name="Karnachuk O.V."/>
            <person name="Ravin N.V."/>
        </authorList>
    </citation>
    <scope>NUCLEOTIDE SEQUENCE [LARGE SCALE GENOMIC DNA]</scope>
</reference>
<dbReference type="InterPro" id="IPR002731">
    <property type="entry name" value="ATPase_BadF"/>
</dbReference>
<keyword evidence="7" id="KW-1185">Reference proteome</keyword>
<dbReference type="InterPro" id="IPR008275">
    <property type="entry name" value="CoA_E_activase_dom"/>
</dbReference>
<dbReference type="GO" id="GO:0046872">
    <property type="term" value="F:metal ion binding"/>
    <property type="evidence" value="ECO:0007669"/>
    <property type="project" value="UniProtKB-KW"/>
</dbReference>
<evidence type="ECO:0000313" key="6">
    <source>
        <dbReference type="EMBL" id="QGT98873.1"/>
    </source>
</evidence>
<keyword evidence="2" id="KW-0479">Metal-binding</keyword>
<dbReference type="Proteomes" id="UP000426444">
    <property type="component" value="Chromosome"/>
</dbReference>
<name>A0A6I6D6N4_9FIRM</name>
<evidence type="ECO:0000256" key="1">
    <source>
        <dbReference type="ARBA" id="ARBA00001966"/>
    </source>
</evidence>
<dbReference type="InterPro" id="IPR043129">
    <property type="entry name" value="ATPase_NBD"/>
</dbReference>
<comment type="cofactor">
    <cofactor evidence="1">
        <name>[4Fe-4S] cluster</name>
        <dbReference type="ChEBI" id="CHEBI:49883"/>
    </cofactor>
</comment>
<sequence length="241" mass="26578">MGSRNVKIIQMEEKQIINKNIYNTIDFYRKYGEKGSGSLKINLQELGFKEDDIVATGYGKITVQVDGAEHIPEIQAHVKGAIYQTGLENFTLLDIGGQDTKIIQVRNSKIADFMTNDRCAASSGRYMENMAHILGITMEELSKHYKEPVEISSTCAIFGETEIIGRIVEGYSTERLAAAINYAVYRRFSSMLKKLKSDSIVLSGGGSLNDAIAKIIETELSTQTVSLSEPQFNGAIGCCVK</sequence>
<gene>
    <name evidence="6" type="ORF">SYNTR_0280</name>
</gene>
<dbReference type="Gene3D" id="3.30.420.40">
    <property type="match status" value="2"/>
</dbReference>
<dbReference type="EMBL" id="CP046457">
    <property type="protein sequence ID" value="QGT98873.1"/>
    <property type="molecule type" value="Genomic_DNA"/>
</dbReference>
<dbReference type="KEGG" id="salq:SYNTR_0280"/>
<keyword evidence="4" id="KW-0411">Iron-sulfur</keyword>
<dbReference type="AlphaFoldDB" id="A0A6I6D6N4"/>
<dbReference type="CDD" id="cd24109">
    <property type="entry name" value="ASKHA_NBD_YjiL-like"/>
    <property type="match status" value="1"/>
</dbReference>